<accession>A0A7R9CGR5</accession>
<dbReference type="AlphaFoldDB" id="A0A7R9CGR5"/>
<feature type="region of interest" description="Disordered" evidence="1">
    <location>
        <begin position="23"/>
        <end position="51"/>
    </location>
</feature>
<reference evidence="2" key="1">
    <citation type="submission" date="2020-11" db="EMBL/GenBank/DDBJ databases">
        <authorList>
            <person name="Tran Van P."/>
        </authorList>
    </citation>
    <scope>NUCLEOTIDE SEQUENCE</scope>
</reference>
<proteinExistence type="predicted"/>
<gene>
    <name evidence="2" type="ORF">TCEB3V08_LOCUS3159</name>
</gene>
<organism evidence="2">
    <name type="scientific">Timema cristinae</name>
    <name type="common">Walking stick</name>
    <dbReference type="NCBI Taxonomy" id="61476"/>
    <lineage>
        <taxon>Eukaryota</taxon>
        <taxon>Metazoa</taxon>
        <taxon>Ecdysozoa</taxon>
        <taxon>Arthropoda</taxon>
        <taxon>Hexapoda</taxon>
        <taxon>Insecta</taxon>
        <taxon>Pterygota</taxon>
        <taxon>Neoptera</taxon>
        <taxon>Polyneoptera</taxon>
        <taxon>Phasmatodea</taxon>
        <taxon>Timematodea</taxon>
        <taxon>Timematoidea</taxon>
        <taxon>Timematidae</taxon>
        <taxon>Timema</taxon>
    </lineage>
</organism>
<sequence>MVDQTVNDEEFKARISVRCRGFTSIRLSPPPPRQPSTPHKNPTKAALPPGSGSRQVVVVIVAKRISYRLFLPSSLPGDLDLITQYFLSVPLFPSPSHWPRIKHASGNYEKNGTPNNAIVRISVHSTTTPFDVREPNRLVDLSCCNQVPDLKLIVRRAPIHTNV</sequence>
<evidence type="ECO:0000313" key="2">
    <source>
        <dbReference type="EMBL" id="CAD7395495.1"/>
    </source>
</evidence>
<dbReference type="EMBL" id="OC317209">
    <property type="protein sequence ID" value="CAD7395495.1"/>
    <property type="molecule type" value="Genomic_DNA"/>
</dbReference>
<name>A0A7R9CGR5_TIMCR</name>
<evidence type="ECO:0000256" key="1">
    <source>
        <dbReference type="SAM" id="MobiDB-lite"/>
    </source>
</evidence>
<protein>
    <submittedName>
        <fullName evidence="2">Uncharacterized protein</fullName>
    </submittedName>
</protein>